<dbReference type="OrthoDB" id="1496333at2"/>
<dbReference type="InterPro" id="IPR027417">
    <property type="entry name" value="P-loop_NTPase"/>
</dbReference>
<protein>
    <submittedName>
        <fullName evidence="2">AAA domain-containing protein</fullName>
    </submittedName>
</protein>
<dbReference type="RefSeq" id="WP_097137447.1">
    <property type="nucleotide sequence ID" value="NZ_OBQD01000003.1"/>
</dbReference>
<accession>A0A285U5E9</accession>
<proteinExistence type="predicted"/>
<dbReference type="SUPFAM" id="SSF52540">
    <property type="entry name" value="P-loop containing nucleoside triphosphate hydrolases"/>
    <property type="match status" value="1"/>
</dbReference>
<reference evidence="2 3" key="1">
    <citation type="submission" date="2017-08" db="EMBL/GenBank/DDBJ databases">
        <authorList>
            <person name="de Groot N.N."/>
        </authorList>
    </citation>
    <scope>NUCLEOTIDE SEQUENCE [LARGE SCALE GENOMIC DNA]</scope>
    <source>
        <strain evidence="2 3">JC85</strain>
    </source>
</reference>
<feature type="compositionally biased region" description="Basic and acidic residues" evidence="1">
    <location>
        <begin position="715"/>
        <end position="729"/>
    </location>
</feature>
<dbReference type="Gene3D" id="3.40.50.300">
    <property type="entry name" value="P-loop containing nucleotide triphosphate hydrolases"/>
    <property type="match status" value="1"/>
</dbReference>
<organism evidence="2 3">
    <name type="scientific">Rhizobium subbaraonis</name>
    <dbReference type="NCBI Taxonomy" id="908946"/>
    <lineage>
        <taxon>Bacteria</taxon>
        <taxon>Pseudomonadati</taxon>
        <taxon>Pseudomonadota</taxon>
        <taxon>Alphaproteobacteria</taxon>
        <taxon>Hyphomicrobiales</taxon>
        <taxon>Rhizobiaceae</taxon>
        <taxon>Rhizobium/Agrobacterium group</taxon>
        <taxon>Rhizobium</taxon>
    </lineage>
</organism>
<feature type="compositionally biased region" description="Basic and acidic residues" evidence="1">
    <location>
        <begin position="90"/>
        <end position="113"/>
    </location>
</feature>
<sequence>MAGGGDQFAKFAGPVAIEILGEPNKKLSSKDELRFGNKGSLSVDLKKGTFFEHGADEGGGVLWFIEKQTGRKGREAVEWLREHGFSVEDRASDSNRHYGPDNTDSPRSRDDGPPFRAVATWDYVDETGGLLFQVVRMENGLIGKDGKPEKTYRQRRPDASKAGGWDWSTKGVRQVPYRLPDLLEALQQGLPIFIVEGEKAADRLIDLGVPATTNARGAGKWAPELNEFFRGARAVVLADDDPQAATKDGQLRFHEDGRPIFVGLDHARFVASALSGIAEDVRMVQLTDRKMKEDVVDWLNQGGTIEDLYRIAKAAPRFEREPYRSRFHAVTWADMDKPGPEHEWLIKGILTRAEVGMCAGPSKSGKSFLVIDAALAIARGTSWFGRRVVKGGVIYQAGEGQKGLKKRIRAYREDNGISPADPLDFVLLPARIDLYHSDDHTDALIEECRHWAGTFRAPLELIVIDTWATATPGANENDGKDVSVVLQRAAKLSQATGAAVLIVHHMNADGSKVRGHTSILGNLENVLIVRQCEGLRDDAGRQIREAVVDKNKDGEDGARFRFTLRSVQIGADEDGDPITSCVVANVEGEGSDQPAPERPGVSNNEANIVRAIERAELFSSHEHPSGRGIPAGARIVLWRDVISEFDKIEFDDVPDDETPEQRDKRLDARLKRLKRSGENLLRKNIIGRDNPYVWLTGRRIKGYRSEYRQTAPQPEPRKSNTEENHHDGSDFVEPSDELWGN</sequence>
<dbReference type="EMBL" id="OBQD01000003">
    <property type="protein sequence ID" value="SOC37062.1"/>
    <property type="molecule type" value="Genomic_DNA"/>
</dbReference>
<feature type="region of interest" description="Disordered" evidence="1">
    <location>
        <begin position="145"/>
        <end position="165"/>
    </location>
</feature>
<gene>
    <name evidence="2" type="ORF">SAMN05892877_103406</name>
</gene>
<keyword evidence="3" id="KW-1185">Reference proteome</keyword>
<name>A0A285U5E9_9HYPH</name>
<evidence type="ECO:0000313" key="3">
    <source>
        <dbReference type="Proteomes" id="UP000219167"/>
    </source>
</evidence>
<dbReference type="Proteomes" id="UP000219167">
    <property type="component" value="Unassembled WGS sequence"/>
</dbReference>
<feature type="compositionally biased region" description="Basic and acidic residues" evidence="1">
    <location>
        <begin position="145"/>
        <end position="159"/>
    </location>
</feature>
<dbReference type="CDD" id="cd01029">
    <property type="entry name" value="TOPRIM_primases"/>
    <property type="match status" value="1"/>
</dbReference>
<dbReference type="AlphaFoldDB" id="A0A285U5E9"/>
<evidence type="ECO:0000256" key="1">
    <source>
        <dbReference type="SAM" id="MobiDB-lite"/>
    </source>
</evidence>
<dbReference type="Pfam" id="PF13481">
    <property type="entry name" value="AAA_25"/>
    <property type="match status" value="1"/>
</dbReference>
<feature type="region of interest" description="Disordered" evidence="1">
    <location>
        <begin position="90"/>
        <end position="114"/>
    </location>
</feature>
<evidence type="ECO:0000313" key="2">
    <source>
        <dbReference type="EMBL" id="SOC37062.1"/>
    </source>
</evidence>
<feature type="region of interest" description="Disordered" evidence="1">
    <location>
        <begin position="704"/>
        <end position="741"/>
    </location>
</feature>
<dbReference type="InterPro" id="IPR034154">
    <property type="entry name" value="TOPRIM_DnaG/twinkle"/>
</dbReference>